<dbReference type="InterPro" id="IPR006260">
    <property type="entry name" value="TonB/TolA_C"/>
</dbReference>
<dbReference type="InterPro" id="IPR037682">
    <property type="entry name" value="TonB_C"/>
</dbReference>
<keyword evidence="5" id="KW-0997">Cell inner membrane</keyword>
<dbReference type="PANTHER" id="PTHR33446">
    <property type="entry name" value="PROTEIN TONB-RELATED"/>
    <property type="match status" value="1"/>
</dbReference>
<feature type="compositionally biased region" description="Pro residues" evidence="10">
    <location>
        <begin position="136"/>
        <end position="147"/>
    </location>
</feature>
<dbReference type="GO" id="GO:0015031">
    <property type="term" value="P:protein transport"/>
    <property type="evidence" value="ECO:0007669"/>
    <property type="project" value="UniProtKB-KW"/>
</dbReference>
<evidence type="ECO:0000256" key="6">
    <source>
        <dbReference type="ARBA" id="ARBA00022692"/>
    </source>
</evidence>
<evidence type="ECO:0000256" key="10">
    <source>
        <dbReference type="SAM" id="MobiDB-lite"/>
    </source>
</evidence>
<evidence type="ECO:0000256" key="11">
    <source>
        <dbReference type="SAM" id="Phobius"/>
    </source>
</evidence>
<dbReference type="Pfam" id="PF03544">
    <property type="entry name" value="TonB_C"/>
    <property type="match status" value="1"/>
</dbReference>
<feature type="compositionally biased region" description="Low complexity" evidence="10">
    <location>
        <begin position="110"/>
        <end position="135"/>
    </location>
</feature>
<dbReference type="PANTHER" id="PTHR33446:SF2">
    <property type="entry name" value="PROTEIN TONB"/>
    <property type="match status" value="1"/>
</dbReference>
<evidence type="ECO:0000256" key="5">
    <source>
        <dbReference type="ARBA" id="ARBA00022519"/>
    </source>
</evidence>
<dbReference type="AlphaFoldDB" id="A0A158JHI2"/>
<evidence type="ECO:0000256" key="9">
    <source>
        <dbReference type="ARBA" id="ARBA00023136"/>
    </source>
</evidence>
<dbReference type="SUPFAM" id="SSF74653">
    <property type="entry name" value="TolA/TonB C-terminal domain"/>
    <property type="match status" value="1"/>
</dbReference>
<evidence type="ECO:0000256" key="1">
    <source>
        <dbReference type="ARBA" id="ARBA00004383"/>
    </source>
</evidence>
<reference evidence="13 14" key="1">
    <citation type="submission" date="2016-01" db="EMBL/GenBank/DDBJ databases">
        <authorList>
            <person name="Oliw E.H."/>
        </authorList>
    </citation>
    <scope>NUCLEOTIDE SEQUENCE [LARGE SCALE GENOMIC DNA]</scope>
    <source>
        <strain evidence="13">LMG 27134</strain>
    </source>
</reference>
<protein>
    <submittedName>
        <fullName evidence="13">TonB-like transport protein</fullName>
    </submittedName>
</protein>
<dbReference type="GO" id="GO:0055085">
    <property type="term" value="P:transmembrane transport"/>
    <property type="evidence" value="ECO:0007669"/>
    <property type="project" value="InterPro"/>
</dbReference>
<evidence type="ECO:0000256" key="2">
    <source>
        <dbReference type="ARBA" id="ARBA00006555"/>
    </source>
</evidence>
<proteinExistence type="inferred from homology"/>
<comment type="similarity">
    <text evidence="2">Belongs to the TonB family.</text>
</comment>
<accession>A0A158JHI2</accession>
<dbReference type="OrthoDB" id="9792439at2"/>
<keyword evidence="6 11" id="KW-0812">Transmembrane</keyword>
<evidence type="ECO:0000313" key="14">
    <source>
        <dbReference type="Proteomes" id="UP000054683"/>
    </source>
</evidence>
<evidence type="ECO:0000259" key="12">
    <source>
        <dbReference type="PROSITE" id="PS52015"/>
    </source>
</evidence>
<evidence type="ECO:0000256" key="4">
    <source>
        <dbReference type="ARBA" id="ARBA00022475"/>
    </source>
</evidence>
<feature type="compositionally biased region" description="Pro residues" evidence="10">
    <location>
        <begin position="90"/>
        <end position="109"/>
    </location>
</feature>
<dbReference type="PROSITE" id="PS52015">
    <property type="entry name" value="TONB_CTD"/>
    <property type="match status" value="1"/>
</dbReference>
<evidence type="ECO:0000256" key="3">
    <source>
        <dbReference type="ARBA" id="ARBA00022448"/>
    </source>
</evidence>
<feature type="transmembrane region" description="Helical" evidence="11">
    <location>
        <begin position="32"/>
        <end position="51"/>
    </location>
</feature>
<evidence type="ECO:0000256" key="8">
    <source>
        <dbReference type="ARBA" id="ARBA00022989"/>
    </source>
</evidence>
<organism evidence="13 14">
    <name type="scientific">Caballeronia udeis</name>
    <dbReference type="NCBI Taxonomy" id="1232866"/>
    <lineage>
        <taxon>Bacteria</taxon>
        <taxon>Pseudomonadati</taxon>
        <taxon>Pseudomonadota</taxon>
        <taxon>Betaproteobacteria</taxon>
        <taxon>Burkholderiales</taxon>
        <taxon>Burkholderiaceae</taxon>
        <taxon>Caballeronia</taxon>
    </lineage>
</organism>
<keyword evidence="9 11" id="KW-0472">Membrane</keyword>
<feature type="domain" description="TonB C-terminal" evidence="12">
    <location>
        <begin position="166"/>
        <end position="257"/>
    </location>
</feature>
<feature type="region of interest" description="Disordered" evidence="10">
    <location>
        <begin position="84"/>
        <end position="150"/>
    </location>
</feature>
<keyword evidence="7" id="KW-0653">Protein transport</keyword>
<evidence type="ECO:0000256" key="7">
    <source>
        <dbReference type="ARBA" id="ARBA00022927"/>
    </source>
</evidence>
<dbReference type="GO" id="GO:0098797">
    <property type="term" value="C:plasma membrane protein complex"/>
    <property type="evidence" value="ECO:0007669"/>
    <property type="project" value="TreeGrafter"/>
</dbReference>
<dbReference type="PRINTS" id="PR01217">
    <property type="entry name" value="PRICHEXTENSN"/>
</dbReference>
<dbReference type="Proteomes" id="UP000054683">
    <property type="component" value="Unassembled WGS sequence"/>
</dbReference>
<dbReference type="Gene3D" id="3.30.1150.10">
    <property type="match status" value="1"/>
</dbReference>
<dbReference type="EMBL" id="FCOK02000088">
    <property type="protein sequence ID" value="SAL67913.1"/>
    <property type="molecule type" value="Genomic_DNA"/>
</dbReference>
<evidence type="ECO:0000313" key="13">
    <source>
        <dbReference type="EMBL" id="SAL67913.1"/>
    </source>
</evidence>
<dbReference type="GO" id="GO:0031992">
    <property type="term" value="F:energy transducer activity"/>
    <property type="evidence" value="ECO:0007669"/>
    <property type="project" value="TreeGrafter"/>
</dbReference>
<keyword evidence="8 11" id="KW-1133">Transmembrane helix</keyword>
<name>A0A158JHI2_9BURK</name>
<gene>
    <name evidence="13" type="ORF">AWB69_07899</name>
</gene>
<keyword evidence="3" id="KW-0813">Transport</keyword>
<dbReference type="NCBIfam" id="TIGR01352">
    <property type="entry name" value="tonB_Cterm"/>
    <property type="match status" value="1"/>
</dbReference>
<sequence length="257" mass="26440">MPSPKISAGNSAVALNAYPFRSIESPGINPRVIAASVAVVAIHVGLLAVVLTMRNETPPRPIESKTITAELISRAPPQPVAAPVAIQSTPVPPPPKPVPPKPVPKPKPVVQPRVKAAPTPLPETAAPSPVAAAAPEPAPAPPTPPVAAAPAAAPAIGRPTMALNAPKDVAHLECNIAMPEYPAMSRRRGESGTALVKFVVGLTGKIENIELKKSSGSSRLDDAALDAMRASACKPYKENGVAIRAAYSQPFVFGLND</sequence>
<comment type="subcellular location">
    <subcellularLocation>
        <location evidence="1">Cell inner membrane</location>
        <topology evidence="1">Single-pass membrane protein</topology>
        <orientation evidence="1">Periplasmic side</orientation>
    </subcellularLocation>
</comment>
<dbReference type="InterPro" id="IPR051045">
    <property type="entry name" value="TonB-dependent_transducer"/>
</dbReference>
<keyword evidence="4" id="KW-1003">Cell membrane</keyword>